<proteinExistence type="inferred from homology"/>
<accession>A0A543CHP8</accession>
<feature type="signal peptide" evidence="3">
    <location>
        <begin position="1"/>
        <end position="25"/>
    </location>
</feature>
<organism evidence="4 5">
    <name type="scientific">Actinoallomurus bryophytorum</name>
    <dbReference type="NCBI Taxonomy" id="1490222"/>
    <lineage>
        <taxon>Bacteria</taxon>
        <taxon>Bacillati</taxon>
        <taxon>Actinomycetota</taxon>
        <taxon>Actinomycetes</taxon>
        <taxon>Streptosporangiales</taxon>
        <taxon>Thermomonosporaceae</taxon>
        <taxon>Actinoallomurus</taxon>
    </lineage>
</organism>
<comment type="caution">
    <text evidence="4">The sequence shown here is derived from an EMBL/GenBank/DDBJ whole genome shotgun (WGS) entry which is preliminary data.</text>
</comment>
<evidence type="ECO:0000256" key="1">
    <source>
        <dbReference type="ARBA" id="ARBA00010457"/>
    </source>
</evidence>
<feature type="chain" id="PRO_5022206114" description="CHRD domain-containing protein" evidence="3">
    <location>
        <begin position="26"/>
        <end position="250"/>
    </location>
</feature>
<name>A0A543CHP8_9ACTN</name>
<comment type="similarity">
    <text evidence="1">Belongs to the Cu-Zn superoxide dismutase family.</text>
</comment>
<evidence type="ECO:0000313" key="5">
    <source>
        <dbReference type="Proteomes" id="UP000316096"/>
    </source>
</evidence>
<evidence type="ECO:0000256" key="3">
    <source>
        <dbReference type="SAM" id="SignalP"/>
    </source>
</evidence>
<keyword evidence="2" id="KW-1133">Transmembrane helix</keyword>
<dbReference type="Proteomes" id="UP000316096">
    <property type="component" value="Unassembled WGS sequence"/>
</dbReference>
<keyword evidence="3" id="KW-0732">Signal</keyword>
<evidence type="ECO:0008006" key="6">
    <source>
        <dbReference type="Google" id="ProtNLM"/>
    </source>
</evidence>
<keyword evidence="5" id="KW-1185">Reference proteome</keyword>
<gene>
    <name evidence="4" type="ORF">FB559_2169</name>
</gene>
<dbReference type="GO" id="GO:0006801">
    <property type="term" value="P:superoxide metabolic process"/>
    <property type="evidence" value="ECO:0007669"/>
    <property type="project" value="InterPro"/>
</dbReference>
<keyword evidence="2" id="KW-0472">Membrane</keyword>
<sequence>MRKPLRVLVPLAAALPLAFPAVANAQSGASTYQAMLNPLNHSTGSGRITVELHGDQATVTEHFSGLASTFMKKPYPHVQHIHINGNGKCPTTSADTNNDGVVNTAEGQPAYGPIGTSLTTTGDTSAKSGTALTRFPAGADGTYHRTFTLDSATMSSLTSGKGVVVVHGLDPTTLSKKAQGEKSELVPTLPLAATSPVLCGPLTAMPNSGASTGGGSTSGVQNLALFGLGGGLLAAAAGAVVVRRRAGSVG</sequence>
<feature type="transmembrane region" description="Helical" evidence="2">
    <location>
        <begin position="223"/>
        <end position="242"/>
    </location>
</feature>
<dbReference type="EMBL" id="VFOZ01000001">
    <property type="protein sequence ID" value="TQL96629.1"/>
    <property type="molecule type" value="Genomic_DNA"/>
</dbReference>
<dbReference type="AlphaFoldDB" id="A0A543CHP8"/>
<evidence type="ECO:0000256" key="2">
    <source>
        <dbReference type="SAM" id="Phobius"/>
    </source>
</evidence>
<dbReference type="InterPro" id="IPR036423">
    <property type="entry name" value="SOD-like_Cu/Zn_dom_sf"/>
</dbReference>
<protein>
    <recommendedName>
        <fullName evidence="6">CHRD domain-containing protein</fullName>
    </recommendedName>
</protein>
<dbReference type="SUPFAM" id="SSF49329">
    <property type="entry name" value="Cu,Zn superoxide dismutase-like"/>
    <property type="match status" value="1"/>
</dbReference>
<dbReference type="GO" id="GO:0046872">
    <property type="term" value="F:metal ion binding"/>
    <property type="evidence" value="ECO:0007669"/>
    <property type="project" value="InterPro"/>
</dbReference>
<reference evidence="4 5" key="1">
    <citation type="submission" date="2019-06" db="EMBL/GenBank/DDBJ databases">
        <title>Sequencing the genomes of 1000 actinobacteria strains.</title>
        <authorList>
            <person name="Klenk H.-P."/>
        </authorList>
    </citation>
    <scope>NUCLEOTIDE SEQUENCE [LARGE SCALE GENOMIC DNA]</scope>
    <source>
        <strain evidence="4 5">DSM 102200</strain>
    </source>
</reference>
<dbReference type="OrthoDB" id="2991218at2"/>
<keyword evidence="2" id="KW-0812">Transmembrane</keyword>
<evidence type="ECO:0000313" key="4">
    <source>
        <dbReference type="EMBL" id="TQL96629.1"/>
    </source>
</evidence>